<feature type="region of interest" description="Disordered" evidence="1">
    <location>
        <begin position="605"/>
        <end position="671"/>
    </location>
</feature>
<comment type="caution">
    <text evidence="4">The sequence shown here is derived from an EMBL/GenBank/DDBJ whole genome shotgun (WGS) entry which is preliminary data.</text>
</comment>
<evidence type="ECO:0000313" key="4">
    <source>
        <dbReference type="EMBL" id="KXZ59243.1"/>
    </source>
</evidence>
<dbReference type="RefSeq" id="WP_082790983.1">
    <property type="nucleotide sequence ID" value="NZ_LQQC01000005.1"/>
</dbReference>
<feature type="region of interest" description="Disordered" evidence="1">
    <location>
        <begin position="287"/>
        <end position="350"/>
    </location>
</feature>
<dbReference type="Proteomes" id="UP000243589">
    <property type="component" value="Unassembled WGS sequence"/>
</dbReference>
<name>A0A150HAU4_9MICO</name>
<keyword evidence="5" id="KW-1185">Reference proteome</keyword>
<feature type="signal peptide" evidence="3">
    <location>
        <begin position="1"/>
        <end position="21"/>
    </location>
</feature>
<dbReference type="AlphaFoldDB" id="A0A150HAU4"/>
<keyword evidence="2" id="KW-0472">Membrane</keyword>
<gene>
    <name evidence="4" type="ORF">Bravens_00490</name>
</gene>
<dbReference type="EMBL" id="LQQC01000005">
    <property type="protein sequence ID" value="KXZ59243.1"/>
    <property type="molecule type" value="Genomic_DNA"/>
</dbReference>
<evidence type="ECO:0000256" key="1">
    <source>
        <dbReference type="SAM" id="MobiDB-lite"/>
    </source>
</evidence>
<protein>
    <submittedName>
        <fullName evidence="4">Uncharacterized protein</fullName>
    </submittedName>
</protein>
<feature type="compositionally biased region" description="Basic and acidic residues" evidence="1">
    <location>
        <begin position="321"/>
        <end position="343"/>
    </location>
</feature>
<feature type="transmembrane region" description="Helical" evidence="2">
    <location>
        <begin position="697"/>
        <end position="718"/>
    </location>
</feature>
<keyword evidence="3" id="KW-0732">Signal</keyword>
<feature type="region of interest" description="Disordered" evidence="1">
    <location>
        <begin position="243"/>
        <end position="262"/>
    </location>
</feature>
<accession>A0A150HAU4</accession>
<evidence type="ECO:0000313" key="5">
    <source>
        <dbReference type="Proteomes" id="UP000243589"/>
    </source>
</evidence>
<proteinExistence type="predicted"/>
<reference evidence="4 5" key="1">
    <citation type="submission" date="2016-01" db="EMBL/GenBank/DDBJ databases">
        <title>Use of Whole Genome Sequencing to ascertain that Brevibacterium massiliense (Roux, Raoult 2009) is a later heterotypic synonym of Brevibacterium ravenspurgense (Mages 2008).</title>
        <authorList>
            <person name="Bernier A.-M."/>
            <person name="Burdz T."/>
            <person name="Huynh C."/>
            <person name="Pachecho A.L."/>
            <person name="Wiebe D."/>
            <person name="Bonner C."/>
            <person name="Bernard K."/>
        </authorList>
    </citation>
    <scope>NUCLEOTIDE SEQUENCE [LARGE SCALE GENOMIC DNA]</scope>
    <source>
        <strain evidence="4 5">CCUG56047</strain>
    </source>
</reference>
<evidence type="ECO:0000256" key="3">
    <source>
        <dbReference type="SAM" id="SignalP"/>
    </source>
</evidence>
<evidence type="ECO:0000256" key="2">
    <source>
        <dbReference type="SAM" id="Phobius"/>
    </source>
</evidence>
<keyword evidence="2" id="KW-0812">Transmembrane</keyword>
<keyword evidence="2" id="KW-1133">Transmembrane helix</keyword>
<feature type="chain" id="PRO_5039179132" evidence="3">
    <location>
        <begin position="22"/>
        <end position="730"/>
    </location>
</feature>
<organism evidence="4 5">
    <name type="scientific">Brevibacterium ravenspurgense</name>
    <dbReference type="NCBI Taxonomy" id="479117"/>
    <lineage>
        <taxon>Bacteria</taxon>
        <taxon>Bacillati</taxon>
        <taxon>Actinomycetota</taxon>
        <taxon>Actinomycetes</taxon>
        <taxon>Micrococcales</taxon>
        <taxon>Brevibacteriaceae</taxon>
        <taxon>Brevibacterium</taxon>
    </lineage>
</organism>
<sequence>MKRTAITLVAAAAAFLLFLFAAGIAIGTAAFASPADSTEGSEGESSKLKISDAALTWGINAESGSGAYLPGSCNFLSAGVAGDNGGSSLWPNDAEKRGLFKAKDGNVEILRPTEDGKAQPITWDNKCQTPEGKRVNTSGVNSGNYVQFSGGKGEVDTVANTGTIQWEGSFTLVYYSGYTYWSVSNPKLEVKNGKGKLTGTFSGYGTDMEDLEKWEKLNPVEGTIADFENNTVELDKNGFTVTPDYEGIDSGQPDQNKEKEGWGSFPKSWVDFNVLTGQTQYWYTSGGAADVRKKPSPLSVSFTGTPIVPEQPSTDSQQPKPKPDTGGDSEEKPGSTPSEEKKPSKTPKGSDATLFWAINKESSAGGFAPGTCNFLSAGVSPDSGGAVVWDAPGKLYKPTDGNVKIEKPDASGKFHTATWQNKCDDRYGGRVVAADKNSHHESRLNMGAGSIDFEDGGITASWDGGFTIVFYSGMTYWSVADPKLTVTQDGKGELTGTASGYGADMDDLSKWEKLKSETITLATFSGLDVGKAVKDGGFTVTPDYLGVEYNAGDGITPQDRTGSEWGSFPKSFVDFNVKTGQSSYWYSSGGIADARKPALPLTVAFDNSFEPPAPEPAKPGQSAAGAGATGSTVPGSSTVGGSGVGGPGAAGSGSGPGALPQNPSAQPADVEDKTAFAATAAEARRSEGMGSISAKSWGLGGATAAAGIAATVGIGWLLRRNIGLDPSTWT</sequence>
<feature type="compositionally biased region" description="Low complexity" evidence="1">
    <location>
        <begin position="622"/>
        <end position="637"/>
    </location>
</feature>
<feature type="compositionally biased region" description="Gly residues" evidence="1">
    <location>
        <begin position="638"/>
        <end position="656"/>
    </location>
</feature>
<dbReference type="PATRIC" id="fig|479117.4.peg.490"/>